<name>A0A1S5R458_9CAUD</name>
<evidence type="ECO:0000313" key="1">
    <source>
        <dbReference type="EMBL" id="AND75126.1"/>
    </source>
</evidence>
<proteinExistence type="predicted"/>
<sequence>MATQYRIVGKDDGWFYPQTKGWFCWGNFYRCIQYELVEVVRFQTHEEASAFLQQKFDERKPKVKYPKAIYPWTPKP</sequence>
<dbReference type="Proteomes" id="UP000225821">
    <property type="component" value="Segment"/>
</dbReference>
<keyword evidence="2" id="KW-1185">Reference proteome</keyword>
<organism evidence="1 2">
    <name type="scientific">Pseudomonas phage pf16</name>
    <dbReference type="NCBI Taxonomy" id="1815630"/>
    <lineage>
        <taxon>Viruses</taxon>
        <taxon>Duplodnaviria</taxon>
        <taxon>Heunggongvirae</taxon>
        <taxon>Uroviricota</taxon>
        <taxon>Caudoviricetes</taxon>
        <taxon>Chakrabartyvirus</taxon>
        <taxon>Chakrabartyvirus pf16</taxon>
    </lineage>
</organism>
<dbReference type="EMBL" id="KU873925">
    <property type="protein sequence ID" value="AND75126.1"/>
    <property type="molecule type" value="Genomic_DNA"/>
</dbReference>
<protein>
    <submittedName>
        <fullName evidence="1">Uncharacterized protein</fullName>
    </submittedName>
</protein>
<accession>A0A1S5R458</accession>
<evidence type="ECO:0000313" key="2">
    <source>
        <dbReference type="Proteomes" id="UP000225821"/>
    </source>
</evidence>
<reference evidence="1 2" key="1">
    <citation type="submission" date="2016-03" db="EMBL/GenBank/DDBJ databases">
        <title>Characterisation of pf16 and phiPMW: Two novel phages infecting Pseudomonas putida PpG1.</title>
        <authorList>
            <person name="Magill D.J."/>
            <person name="Krylov V.N."/>
            <person name="Shaburova O.V."/>
            <person name="Allen C.C.R."/>
            <person name="McGrath J.W."/>
            <person name="Quinn J.P."/>
            <person name="Kulakov L.A."/>
        </authorList>
    </citation>
    <scope>NUCLEOTIDE SEQUENCE [LARGE SCALE GENOMIC DNA]</scope>
</reference>
<gene>
    <name evidence="1" type="ORF">pf16_203</name>
</gene>